<proteinExistence type="predicted"/>
<evidence type="ECO:0000313" key="1">
    <source>
        <dbReference type="EMBL" id="WZE63419.1"/>
    </source>
</evidence>
<evidence type="ECO:0008006" key="2">
    <source>
        <dbReference type="Google" id="ProtNLM"/>
    </source>
</evidence>
<sequence>MPKLSAAAAKMVDAAEARHESGGSFEPLAPGRYLAKLAEVTTVDPNKHGAVVWNAEFQDLLSLETETPAPGRQWLRITLPSDPKKGVPATYTNGPEKWDKYQAMLLGLLKGFFESFGYTVDSDTDELLGEYAVIELGIRTIQSGAREGEKTNEVKGIFPVPEDLDLDALGVATASDEETF</sequence>
<protein>
    <recommendedName>
        <fullName evidence="2">Tail assembly chaperone</fullName>
    </recommendedName>
</protein>
<reference evidence="1" key="1">
    <citation type="submission" date="2023-10" db="EMBL/GenBank/DDBJ databases">
        <title>Two new lytic phages for Micrococcus sp. strain 1402.</title>
        <authorList>
            <person name="Petrzik K."/>
        </authorList>
    </citation>
    <scope>NUCLEOTIDE SEQUENCE</scope>
</reference>
<name>A0AAU6R616_9CAUD</name>
<dbReference type="EMBL" id="OR756648">
    <property type="protein sequence ID" value="WZE63419.1"/>
    <property type="molecule type" value="Genomic_DNA"/>
</dbReference>
<accession>A0AAU6R616</accession>
<organism evidence="1">
    <name type="scientific">Micrococcus phage Olihed</name>
    <dbReference type="NCBI Taxonomy" id="3092209"/>
    <lineage>
        <taxon>Viruses</taxon>
        <taxon>Duplodnaviria</taxon>
        <taxon>Heunggongvirae</taxon>
        <taxon>Uroviricota</taxon>
        <taxon>Caudoviricetes</taxon>
    </lineage>
</organism>